<keyword evidence="3" id="KW-1185">Reference proteome</keyword>
<evidence type="ECO:0000313" key="3">
    <source>
        <dbReference type="Proteomes" id="UP000637239"/>
    </source>
</evidence>
<reference evidence="2" key="1">
    <citation type="submission" date="2021-01" db="EMBL/GenBank/DDBJ databases">
        <authorList>
            <consortium name="Aspergillus chevalieri M1 genome sequencing consortium"/>
            <person name="Kazuki M."/>
            <person name="Futagami T."/>
        </authorList>
    </citation>
    <scope>NUCLEOTIDE SEQUENCE</scope>
    <source>
        <strain evidence="2">M1</strain>
    </source>
</reference>
<organism evidence="2 3">
    <name type="scientific">Aspergillus chevalieri</name>
    <name type="common">Eurotium chevalieri</name>
    <dbReference type="NCBI Taxonomy" id="182096"/>
    <lineage>
        <taxon>Eukaryota</taxon>
        <taxon>Fungi</taxon>
        <taxon>Dikarya</taxon>
        <taxon>Ascomycota</taxon>
        <taxon>Pezizomycotina</taxon>
        <taxon>Eurotiomycetes</taxon>
        <taxon>Eurotiomycetidae</taxon>
        <taxon>Eurotiales</taxon>
        <taxon>Aspergillaceae</taxon>
        <taxon>Aspergillus</taxon>
        <taxon>Aspergillus subgen. Aspergillus</taxon>
    </lineage>
</organism>
<gene>
    <name evidence="2" type="ORF">ACHE_40377S</name>
</gene>
<proteinExistence type="predicted"/>
<dbReference type="AlphaFoldDB" id="A0A7R7ZMS4"/>
<dbReference type="RefSeq" id="XP_043136335.1">
    <property type="nucleotide sequence ID" value="XM_043278569.1"/>
</dbReference>
<feature type="region of interest" description="Disordered" evidence="1">
    <location>
        <begin position="1"/>
        <end position="27"/>
    </location>
</feature>
<accession>A0A7R7ZMS4</accession>
<dbReference type="EMBL" id="AP024419">
    <property type="protein sequence ID" value="BCR87813.1"/>
    <property type="molecule type" value="Genomic_DNA"/>
</dbReference>
<dbReference type="Proteomes" id="UP000637239">
    <property type="component" value="Chromosome 4"/>
</dbReference>
<evidence type="ECO:0000256" key="1">
    <source>
        <dbReference type="SAM" id="MobiDB-lite"/>
    </source>
</evidence>
<name>A0A7R7ZMS4_ASPCH</name>
<sequence length="74" mass="8568">MPFWKKPCPWLGDKQPSTPEVSEETKDPQVDLVESQSADYDAVVFSKIRATEWMRSWKGRYFVYAGLGLIMIIL</sequence>
<dbReference type="GeneID" id="66982172"/>
<dbReference type="KEGG" id="ache:ACHE_40377S"/>
<evidence type="ECO:0000313" key="2">
    <source>
        <dbReference type="EMBL" id="BCR87813.1"/>
    </source>
</evidence>
<protein>
    <submittedName>
        <fullName evidence="2">Uncharacterized protein</fullName>
    </submittedName>
</protein>
<reference evidence="2" key="2">
    <citation type="submission" date="2021-02" db="EMBL/GenBank/DDBJ databases">
        <title>Aspergillus chevalieri M1 genome sequence.</title>
        <authorList>
            <person name="Kadooka C."/>
            <person name="Mori K."/>
            <person name="Futagami T."/>
        </authorList>
    </citation>
    <scope>NUCLEOTIDE SEQUENCE</scope>
    <source>
        <strain evidence="2">M1</strain>
    </source>
</reference>